<keyword evidence="1" id="KW-0472">Membrane</keyword>
<dbReference type="InterPro" id="IPR021354">
    <property type="entry name" value="DUF2975"/>
</dbReference>
<dbReference type="RefSeq" id="WP_207346734.1">
    <property type="nucleotide sequence ID" value="NZ_CP076456.1"/>
</dbReference>
<evidence type="ECO:0000256" key="1">
    <source>
        <dbReference type="SAM" id="Phobius"/>
    </source>
</evidence>
<dbReference type="EMBL" id="CP076456">
    <property type="protein sequence ID" value="QWQ37739.1"/>
    <property type="molecule type" value="Genomic_DNA"/>
</dbReference>
<dbReference type="KEGG" id="asun:KG104_08575"/>
<accession>A0A975S8E1</accession>
<dbReference type="Pfam" id="PF11188">
    <property type="entry name" value="DUF2975"/>
    <property type="match status" value="1"/>
</dbReference>
<protein>
    <submittedName>
        <fullName evidence="2">DUF2975 domain-containing protein</fullName>
    </submittedName>
</protein>
<keyword evidence="1" id="KW-0812">Transmembrane</keyword>
<feature type="transmembrane region" description="Helical" evidence="1">
    <location>
        <begin position="51"/>
        <end position="71"/>
    </location>
</feature>
<reference evidence="2" key="1">
    <citation type="submission" date="2021-06" db="EMBL/GenBank/DDBJ databases">
        <title>Novel species in genus Arthrobacter.</title>
        <authorList>
            <person name="Zhang G."/>
        </authorList>
    </citation>
    <scope>NUCLEOTIDE SEQUENCE</scope>
    <source>
        <strain evidence="2">Zg-ZUI122</strain>
    </source>
</reference>
<dbReference type="AlphaFoldDB" id="A0A975S8E1"/>
<sequence>MRPAAITELKILIGAVLTVAVAAQVVVLPMLAAEAAASFPEVAYLRTPLTALAVVAIACGEAALVCIWRLLTLSGRGAFLTSRTTRWVDALILSLVAGTGMLAAISAVLTADPQTGGGGPAVGLGLMGGMSLGAAAILGVLVWRGRLLQSVRDAAKQQRRVQL</sequence>
<name>A0A975S8E1_9MICC</name>
<evidence type="ECO:0000313" key="3">
    <source>
        <dbReference type="Proteomes" id="UP000680588"/>
    </source>
</evidence>
<feature type="transmembrane region" description="Helical" evidence="1">
    <location>
        <begin position="91"/>
        <end position="109"/>
    </location>
</feature>
<dbReference type="Proteomes" id="UP000680588">
    <property type="component" value="Chromosome"/>
</dbReference>
<organism evidence="2 3">
    <name type="scientific">Arthrobacter sunyaminii</name>
    <dbReference type="NCBI Taxonomy" id="2816859"/>
    <lineage>
        <taxon>Bacteria</taxon>
        <taxon>Bacillati</taxon>
        <taxon>Actinomycetota</taxon>
        <taxon>Actinomycetes</taxon>
        <taxon>Micrococcales</taxon>
        <taxon>Micrococcaceae</taxon>
        <taxon>Arthrobacter</taxon>
    </lineage>
</organism>
<evidence type="ECO:0000313" key="2">
    <source>
        <dbReference type="EMBL" id="QWQ37739.1"/>
    </source>
</evidence>
<gene>
    <name evidence="2" type="ORF">KG104_08575</name>
</gene>
<keyword evidence="3" id="KW-1185">Reference proteome</keyword>
<proteinExistence type="predicted"/>
<keyword evidence="1" id="KW-1133">Transmembrane helix</keyword>
<feature type="transmembrane region" description="Helical" evidence="1">
    <location>
        <begin position="121"/>
        <end position="143"/>
    </location>
</feature>
<feature type="transmembrane region" description="Helical" evidence="1">
    <location>
        <begin position="12"/>
        <end position="31"/>
    </location>
</feature>